<gene>
    <name evidence="5" type="ORF">OSTQU699_LOCUS9160</name>
</gene>
<sequence length="428" mass="47976">MLAPGHMAVECDQVDGFYSCILMRYCEYCRDSSLKFSWAHSMDAFMGNFCFAHAKIDSSNVQEAERKPPGMLDQVKDQLQVLSLQSLGSMEAPDDAMEAIAEGEGTSDLQPRSEADTSWAKGLQMSAQESPGQEVHGHSGQTSKDPDWRCEHILEGHKDTVWSLVVTKDWLVSGSGDRKIRVWRLGRWESTQSVFEGHTGCVWSLAANGEYLFSGSYDNTVRVWKLGTTWECVRILEGHTKSVRTLAATRYHLFSGSCDKSIRMWRVGTWSCERVLQGHTSYVTSLAVNDRFLFSSSDDQTIRIWRRGDGECLRVLHSGWVWSLAVSGDFLILGGDFSGVIGIWSLATWDWVRQLSGHTGWVRSLAVGAGLLFSGSDDKTVRVWRLGTWECIRVLEGHSGYVMAVAVMGERIFSGSWDKTVRVWDRVA</sequence>
<comment type="caution">
    <text evidence="5">The sequence shown here is derived from an EMBL/GenBank/DDBJ whole genome shotgun (WGS) entry which is preliminary data.</text>
</comment>
<dbReference type="CDD" id="cd00200">
    <property type="entry name" value="WD40"/>
    <property type="match status" value="1"/>
</dbReference>
<feature type="repeat" description="WD" evidence="3">
    <location>
        <begin position="195"/>
        <end position="226"/>
    </location>
</feature>
<dbReference type="SUPFAM" id="SSF50978">
    <property type="entry name" value="WD40 repeat-like"/>
    <property type="match status" value="1"/>
</dbReference>
<protein>
    <submittedName>
        <fullName evidence="5">Uncharacterized protein</fullName>
    </submittedName>
</protein>
<feature type="repeat" description="WD" evidence="3">
    <location>
        <begin position="154"/>
        <end position="193"/>
    </location>
</feature>
<dbReference type="InterPro" id="IPR015943">
    <property type="entry name" value="WD40/YVTN_repeat-like_dom_sf"/>
</dbReference>
<dbReference type="InterPro" id="IPR020472">
    <property type="entry name" value="WD40_PAC1"/>
</dbReference>
<dbReference type="PROSITE" id="PS50294">
    <property type="entry name" value="WD_REPEATS_REGION"/>
    <property type="match status" value="6"/>
</dbReference>
<dbReference type="InterPro" id="IPR036322">
    <property type="entry name" value="WD40_repeat_dom_sf"/>
</dbReference>
<reference evidence="5" key="1">
    <citation type="submission" date="2020-12" db="EMBL/GenBank/DDBJ databases">
        <authorList>
            <person name="Iha C."/>
        </authorList>
    </citation>
    <scope>NUCLEOTIDE SEQUENCE</scope>
</reference>
<dbReference type="Pfam" id="PF00400">
    <property type="entry name" value="WD40"/>
    <property type="match status" value="6"/>
</dbReference>
<organism evidence="5 6">
    <name type="scientific">Ostreobium quekettii</name>
    <dbReference type="NCBI Taxonomy" id="121088"/>
    <lineage>
        <taxon>Eukaryota</taxon>
        <taxon>Viridiplantae</taxon>
        <taxon>Chlorophyta</taxon>
        <taxon>core chlorophytes</taxon>
        <taxon>Ulvophyceae</taxon>
        <taxon>TCBD clade</taxon>
        <taxon>Bryopsidales</taxon>
        <taxon>Ostreobineae</taxon>
        <taxon>Ostreobiaceae</taxon>
        <taxon>Ostreobium</taxon>
    </lineage>
</organism>
<keyword evidence="6" id="KW-1185">Reference proteome</keyword>
<proteinExistence type="predicted"/>
<feature type="region of interest" description="Disordered" evidence="4">
    <location>
        <begin position="103"/>
        <end position="147"/>
    </location>
</feature>
<keyword evidence="2" id="KW-0677">Repeat</keyword>
<dbReference type="PRINTS" id="PR00320">
    <property type="entry name" value="GPROTEINBRPT"/>
</dbReference>
<dbReference type="GO" id="GO:1990234">
    <property type="term" value="C:transferase complex"/>
    <property type="evidence" value="ECO:0007669"/>
    <property type="project" value="UniProtKB-ARBA"/>
</dbReference>
<dbReference type="OrthoDB" id="674604at2759"/>
<dbReference type="Proteomes" id="UP000708148">
    <property type="component" value="Unassembled WGS sequence"/>
</dbReference>
<evidence type="ECO:0000256" key="4">
    <source>
        <dbReference type="SAM" id="MobiDB-lite"/>
    </source>
</evidence>
<dbReference type="EMBL" id="CAJHUC010002428">
    <property type="protein sequence ID" value="CAD7703803.1"/>
    <property type="molecule type" value="Genomic_DNA"/>
</dbReference>
<dbReference type="PANTHER" id="PTHR22847">
    <property type="entry name" value="WD40 REPEAT PROTEIN"/>
    <property type="match status" value="1"/>
</dbReference>
<evidence type="ECO:0000313" key="6">
    <source>
        <dbReference type="Proteomes" id="UP000708148"/>
    </source>
</evidence>
<dbReference type="InterPro" id="IPR001680">
    <property type="entry name" value="WD40_rpt"/>
</dbReference>
<evidence type="ECO:0000256" key="3">
    <source>
        <dbReference type="PROSITE-ProRule" id="PRU00221"/>
    </source>
</evidence>
<dbReference type="Gene3D" id="2.130.10.10">
    <property type="entry name" value="YVTN repeat-like/Quinoprotein amine dehydrogenase"/>
    <property type="match status" value="2"/>
</dbReference>
<feature type="repeat" description="WD" evidence="3">
    <location>
        <begin position="395"/>
        <end position="428"/>
    </location>
</feature>
<evidence type="ECO:0000256" key="2">
    <source>
        <dbReference type="ARBA" id="ARBA00022737"/>
    </source>
</evidence>
<feature type="repeat" description="WD" evidence="3">
    <location>
        <begin position="236"/>
        <end position="267"/>
    </location>
</feature>
<dbReference type="PROSITE" id="PS50082">
    <property type="entry name" value="WD_REPEATS_2"/>
    <property type="match status" value="6"/>
</dbReference>
<evidence type="ECO:0000313" key="5">
    <source>
        <dbReference type="EMBL" id="CAD7703803.1"/>
    </source>
</evidence>
<accession>A0A8S1J9Z7</accession>
<feature type="repeat" description="WD" evidence="3">
    <location>
        <begin position="276"/>
        <end position="315"/>
    </location>
</feature>
<dbReference type="SMART" id="SM00320">
    <property type="entry name" value="WD40"/>
    <property type="match status" value="7"/>
</dbReference>
<keyword evidence="1 3" id="KW-0853">WD repeat</keyword>
<dbReference type="PANTHER" id="PTHR22847:SF637">
    <property type="entry name" value="WD REPEAT DOMAIN 5B"/>
    <property type="match status" value="1"/>
</dbReference>
<feature type="repeat" description="WD" evidence="3">
    <location>
        <begin position="355"/>
        <end position="394"/>
    </location>
</feature>
<dbReference type="AlphaFoldDB" id="A0A8S1J9Z7"/>
<name>A0A8S1J9Z7_9CHLO</name>
<evidence type="ECO:0000256" key="1">
    <source>
        <dbReference type="ARBA" id="ARBA00022574"/>
    </source>
</evidence>